<dbReference type="Gene3D" id="3.40.630.30">
    <property type="match status" value="1"/>
</dbReference>
<comment type="caution">
    <text evidence="1">The sequence shown here is derived from an EMBL/GenBank/DDBJ whole genome shotgun (WGS) entry which is preliminary data.</text>
</comment>
<sequence length="211" mass="22798">MTDAAELTEQWIAAWVHVRDIEVTELDGWPLVHTRSRTRESELICSDPGPEAFSALMRHVDGDPRAMLTVIAKDVAPYAALTLPPGVRVDRDDETLMTIPLAPTPTAHDAEFTARWDLEGNSVTLRLETAEKVASEGTVGVLGDVAVFDAVETSPGFQRRGLGSCVMSMLSSYALDHDAKTGILAATAQGKAMYESLGWNVALEMRSLMGA</sequence>
<dbReference type="RefSeq" id="WP_309970487.1">
    <property type="nucleotide sequence ID" value="NZ_JAVDWH010000001.1"/>
</dbReference>
<evidence type="ECO:0000313" key="2">
    <source>
        <dbReference type="Proteomes" id="UP001257739"/>
    </source>
</evidence>
<accession>A0ABU1UPX7</accession>
<dbReference type="InterPro" id="IPR016181">
    <property type="entry name" value="Acyl_CoA_acyltransferase"/>
</dbReference>
<dbReference type="SUPFAM" id="SSF55729">
    <property type="entry name" value="Acyl-CoA N-acyltransferases (Nat)"/>
    <property type="match status" value="1"/>
</dbReference>
<evidence type="ECO:0000313" key="1">
    <source>
        <dbReference type="EMBL" id="MDR7087233.1"/>
    </source>
</evidence>
<dbReference type="Proteomes" id="UP001257739">
    <property type="component" value="Unassembled WGS sequence"/>
</dbReference>
<protein>
    <submittedName>
        <fullName evidence="1">GNAT superfamily N-acetyltransferase</fullName>
    </submittedName>
</protein>
<name>A0ABU1UPX7_9ACTN</name>
<keyword evidence="2" id="KW-1185">Reference proteome</keyword>
<gene>
    <name evidence="1" type="ORF">J2X11_002072</name>
</gene>
<proteinExistence type="predicted"/>
<reference evidence="1 2" key="1">
    <citation type="submission" date="2023-07" db="EMBL/GenBank/DDBJ databases">
        <title>Sorghum-associated microbial communities from plants grown in Nebraska, USA.</title>
        <authorList>
            <person name="Schachtman D."/>
        </authorList>
    </citation>
    <scope>NUCLEOTIDE SEQUENCE [LARGE SCALE GENOMIC DNA]</scope>
    <source>
        <strain evidence="1 2">BE248</strain>
    </source>
</reference>
<organism evidence="1 2">
    <name type="scientific">Aeromicrobium panaciterrae</name>
    <dbReference type="NCBI Taxonomy" id="363861"/>
    <lineage>
        <taxon>Bacteria</taxon>
        <taxon>Bacillati</taxon>
        <taxon>Actinomycetota</taxon>
        <taxon>Actinomycetes</taxon>
        <taxon>Propionibacteriales</taxon>
        <taxon>Nocardioidaceae</taxon>
        <taxon>Aeromicrobium</taxon>
    </lineage>
</organism>
<dbReference type="EMBL" id="JAVDWH010000001">
    <property type="protein sequence ID" value="MDR7087233.1"/>
    <property type="molecule type" value="Genomic_DNA"/>
</dbReference>